<dbReference type="EMBL" id="VPFL01000012">
    <property type="protein sequence ID" value="TXF11604.1"/>
    <property type="molecule type" value="Genomic_DNA"/>
</dbReference>
<evidence type="ECO:0000313" key="2">
    <source>
        <dbReference type="Proteomes" id="UP000321201"/>
    </source>
</evidence>
<proteinExistence type="predicted"/>
<reference evidence="1 2" key="1">
    <citation type="submission" date="2019-08" db="EMBL/GenBank/DDBJ databases">
        <title>Pelomicrobium methylotrophicum gen. nov., sp. nov. a moderately thermophilic, facultatively anaerobic, lithoautotrophic and methylotrophic bacterium isolated from a terrestrial mud volcano.</title>
        <authorList>
            <person name="Slobodkina G.B."/>
            <person name="Merkel A.Y."/>
            <person name="Slobodkin A.I."/>
        </authorList>
    </citation>
    <scope>NUCLEOTIDE SEQUENCE [LARGE SCALE GENOMIC DNA]</scope>
    <source>
        <strain evidence="1 2">SM250</strain>
    </source>
</reference>
<dbReference type="RefSeq" id="WP_147800003.1">
    <property type="nucleotide sequence ID" value="NZ_VPFL01000012.1"/>
</dbReference>
<evidence type="ECO:0000313" key="1">
    <source>
        <dbReference type="EMBL" id="TXF11604.1"/>
    </source>
</evidence>
<name>A0A5C7ETU2_9PROT</name>
<protein>
    <submittedName>
        <fullName evidence="1">Uncharacterized protein</fullName>
    </submittedName>
</protein>
<gene>
    <name evidence="1" type="ORF">FR698_09700</name>
</gene>
<organism evidence="1 2">
    <name type="scientific">Pelomicrobium methylotrophicum</name>
    <dbReference type="NCBI Taxonomy" id="2602750"/>
    <lineage>
        <taxon>Bacteria</taxon>
        <taxon>Pseudomonadati</taxon>
        <taxon>Pseudomonadota</taxon>
        <taxon>Hydrogenophilia</taxon>
        <taxon>Hydrogenophilia incertae sedis</taxon>
        <taxon>Pelomicrobium</taxon>
    </lineage>
</organism>
<comment type="caution">
    <text evidence="1">The sequence shown here is derived from an EMBL/GenBank/DDBJ whole genome shotgun (WGS) entry which is preliminary data.</text>
</comment>
<dbReference type="InParanoid" id="A0A5C7ETU2"/>
<dbReference type="Proteomes" id="UP000321201">
    <property type="component" value="Unassembled WGS sequence"/>
</dbReference>
<accession>A0A5C7ETU2</accession>
<dbReference type="OrthoDB" id="8961565at2"/>
<dbReference type="AlphaFoldDB" id="A0A5C7ETU2"/>
<keyword evidence="2" id="KW-1185">Reference proteome</keyword>
<sequence>MEEKNRKTLTEAIARAGIRSQARRLFSLYPYLEIWSARFCAWITELLPGKHGPLVDECLREAVERARDAEASGRDVHAAYCEGLIAHAHLAVAKTVCAIWDHGSEGWDPFVESLTGFLARHEGRKIEILDEPAHEIPDHVARLTLAARVLPAWLLQDVVRDFIRHETIETAQP</sequence>